<reference evidence="1 2" key="1">
    <citation type="journal article" date="2022" name="Nat. Plants">
        <title>Genomes of leafy and leafless Platanthera orchids illuminate the evolution of mycoheterotrophy.</title>
        <authorList>
            <person name="Li M.H."/>
            <person name="Liu K.W."/>
            <person name="Li Z."/>
            <person name="Lu H.C."/>
            <person name="Ye Q.L."/>
            <person name="Zhang D."/>
            <person name="Wang J.Y."/>
            <person name="Li Y.F."/>
            <person name="Zhong Z.M."/>
            <person name="Liu X."/>
            <person name="Yu X."/>
            <person name="Liu D.K."/>
            <person name="Tu X.D."/>
            <person name="Liu B."/>
            <person name="Hao Y."/>
            <person name="Liao X.Y."/>
            <person name="Jiang Y.T."/>
            <person name="Sun W.H."/>
            <person name="Chen J."/>
            <person name="Chen Y.Q."/>
            <person name="Ai Y."/>
            <person name="Zhai J.W."/>
            <person name="Wu S.S."/>
            <person name="Zhou Z."/>
            <person name="Hsiao Y.Y."/>
            <person name="Wu W.L."/>
            <person name="Chen Y.Y."/>
            <person name="Lin Y.F."/>
            <person name="Hsu J.L."/>
            <person name="Li C.Y."/>
            <person name="Wang Z.W."/>
            <person name="Zhao X."/>
            <person name="Zhong W.Y."/>
            <person name="Ma X.K."/>
            <person name="Ma L."/>
            <person name="Huang J."/>
            <person name="Chen G.Z."/>
            <person name="Huang M.Z."/>
            <person name="Huang L."/>
            <person name="Peng D.H."/>
            <person name="Luo Y.B."/>
            <person name="Zou S.Q."/>
            <person name="Chen S.P."/>
            <person name="Lan S."/>
            <person name="Tsai W.C."/>
            <person name="Van de Peer Y."/>
            <person name="Liu Z.J."/>
        </authorList>
    </citation>
    <scope>NUCLEOTIDE SEQUENCE [LARGE SCALE GENOMIC DNA]</scope>
    <source>
        <strain evidence="1">Lor288</strain>
    </source>
</reference>
<dbReference type="EMBL" id="JBBWWR010000013">
    <property type="protein sequence ID" value="KAK8956225.1"/>
    <property type="molecule type" value="Genomic_DNA"/>
</dbReference>
<protein>
    <submittedName>
        <fullName evidence="1">Pentatricopeptide repeat-containing protein</fullName>
    </submittedName>
</protein>
<sequence length="65" mass="7209">MGKGLRKSPGLSWIDLNGKVYSFCASDKTHLCSSIIYEVLGSLSRELKESPCFDSMAWDFCVVCV</sequence>
<evidence type="ECO:0000313" key="1">
    <source>
        <dbReference type="EMBL" id="KAK8956225.1"/>
    </source>
</evidence>
<comment type="caution">
    <text evidence="1">The sequence shown here is derived from an EMBL/GenBank/DDBJ whole genome shotgun (WGS) entry which is preliminary data.</text>
</comment>
<gene>
    <name evidence="1" type="primary">PCMP-H84</name>
    <name evidence="1" type="ORF">KSP40_PGU009879</name>
</gene>
<keyword evidence="2" id="KW-1185">Reference proteome</keyword>
<name>A0ABR2M172_9ASPA</name>
<evidence type="ECO:0000313" key="2">
    <source>
        <dbReference type="Proteomes" id="UP001412067"/>
    </source>
</evidence>
<proteinExistence type="predicted"/>
<accession>A0ABR2M172</accession>
<organism evidence="1 2">
    <name type="scientific">Platanthera guangdongensis</name>
    <dbReference type="NCBI Taxonomy" id="2320717"/>
    <lineage>
        <taxon>Eukaryota</taxon>
        <taxon>Viridiplantae</taxon>
        <taxon>Streptophyta</taxon>
        <taxon>Embryophyta</taxon>
        <taxon>Tracheophyta</taxon>
        <taxon>Spermatophyta</taxon>
        <taxon>Magnoliopsida</taxon>
        <taxon>Liliopsida</taxon>
        <taxon>Asparagales</taxon>
        <taxon>Orchidaceae</taxon>
        <taxon>Orchidoideae</taxon>
        <taxon>Orchideae</taxon>
        <taxon>Orchidinae</taxon>
        <taxon>Platanthera</taxon>
    </lineage>
</organism>
<dbReference type="Proteomes" id="UP001412067">
    <property type="component" value="Unassembled WGS sequence"/>
</dbReference>